<keyword evidence="4" id="KW-1003">Cell membrane</keyword>
<dbReference type="SMART" id="SM00448">
    <property type="entry name" value="REC"/>
    <property type="match status" value="2"/>
</dbReference>
<dbReference type="RefSeq" id="WP_239795938.1">
    <property type="nucleotide sequence ID" value="NZ_OU912926.1"/>
</dbReference>
<evidence type="ECO:0000259" key="15">
    <source>
        <dbReference type="PROSITE" id="PS50109"/>
    </source>
</evidence>
<dbReference type="PROSITE" id="PS50109">
    <property type="entry name" value="HIS_KIN"/>
    <property type="match status" value="1"/>
</dbReference>
<evidence type="ECO:0000256" key="3">
    <source>
        <dbReference type="ARBA" id="ARBA00012438"/>
    </source>
</evidence>
<dbReference type="SMART" id="SM00388">
    <property type="entry name" value="HisKA"/>
    <property type="match status" value="1"/>
</dbReference>
<accession>A0ABN8AGP7</accession>
<dbReference type="Pfam" id="PF02203">
    <property type="entry name" value="TarH"/>
    <property type="match status" value="1"/>
</dbReference>
<dbReference type="PROSITE" id="PS50112">
    <property type="entry name" value="PAS"/>
    <property type="match status" value="1"/>
</dbReference>
<dbReference type="Gene3D" id="6.10.340.10">
    <property type="match status" value="1"/>
</dbReference>
<dbReference type="CDD" id="cd00130">
    <property type="entry name" value="PAS"/>
    <property type="match status" value="1"/>
</dbReference>
<evidence type="ECO:0000256" key="10">
    <source>
        <dbReference type="ARBA" id="ARBA00022989"/>
    </source>
</evidence>
<evidence type="ECO:0000256" key="8">
    <source>
        <dbReference type="ARBA" id="ARBA00022692"/>
    </source>
</evidence>
<evidence type="ECO:0000256" key="9">
    <source>
        <dbReference type="ARBA" id="ARBA00022777"/>
    </source>
</evidence>
<evidence type="ECO:0000256" key="13">
    <source>
        <dbReference type="PROSITE-ProRule" id="PRU00169"/>
    </source>
</evidence>
<dbReference type="InterPro" id="IPR003594">
    <property type="entry name" value="HATPase_dom"/>
</dbReference>
<dbReference type="SMART" id="SM00091">
    <property type="entry name" value="PAS"/>
    <property type="match status" value="1"/>
</dbReference>
<dbReference type="InterPro" id="IPR047347">
    <property type="entry name" value="YvaQ-like_sensor"/>
</dbReference>
<dbReference type="PROSITE" id="PS50110">
    <property type="entry name" value="RESPONSE_REGULATORY"/>
    <property type="match status" value="2"/>
</dbReference>
<dbReference type="InterPro" id="IPR005467">
    <property type="entry name" value="His_kinase_dom"/>
</dbReference>
<dbReference type="SUPFAM" id="SSF47384">
    <property type="entry name" value="Homodimeric domain of signal transducing histidine kinase"/>
    <property type="match status" value="1"/>
</dbReference>
<proteinExistence type="predicted"/>
<dbReference type="CDD" id="cd19411">
    <property type="entry name" value="MCP2201-like_sensor"/>
    <property type="match status" value="1"/>
</dbReference>
<dbReference type="InterPro" id="IPR035965">
    <property type="entry name" value="PAS-like_dom_sf"/>
</dbReference>
<evidence type="ECO:0000256" key="1">
    <source>
        <dbReference type="ARBA" id="ARBA00000085"/>
    </source>
</evidence>
<feature type="domain" description="PAS" evidence="17">
    <location>
        <begin position="269"/>
        <end position="315"/>
    </location>
</feature>
<dbReference type="PROSITE" id="PS50885">
    <property type="entry name" value="HAMP"/>
    <property type="match status" value="1"/>
</dbReference>
<comment type="subcellular location">
    <subcellularLocation>
        <location evidence="2">Cell membrane</location>
    </subcellularLocation>
</comment>
<dbReference type="CDD" id="cd00082">
    <property type="entry name" value="HisKA"/>
    <property type="match status" value="1"/>
</dbReference>
<keyword evidence="12" id="KW-0807">Transducer</keyword>
<dbReference type="SUPFAM" id="SSF52172">
    <property type="entry name" value="CheY-like"/>
    <property type="match status" value="2"/>
</dbReference>
<dbReference type="Proteomes" id="UP000839052">
    <property type="component" value="Chromosome"/>
</dbReference>
<keyword evidence="9 19" id="KW-0418">Kinase</keyword>
<dbReference type="Pfam" id="PF00072">
    <property type="entry name" value="Response_reg"/>
    <property type="match status" value="2"/>
</dbReference>
<dbReference type="PANTHER" id="PTHR43047">
    <property type="entry name" value="TWO-COMPONENT HISTIDINE PROTEIN KINASE"/>
    <property type="match status" value="1"/>
</dbReference>
<keyword evidence="10 14" id="KW-1133">Transmembrane helix</keyword>
<feature type="domain" description="Response regulatory" evidence="16">
    <location>
        <begin position="819"/>
        <end position="935"/>
    </location>
</feature>
<feature type="domain" description="Histidine kinase" evidence="15">
    <location>
        <begin position="420"/>
        <end position="663"/>
    </location>
</feature>
<evidence type="ECO:0000256" key="14">
    <source>
        <dbReference type="SAM" id="Phobius"/>
    </source>
</evidence>
<keyword evidence="20" id="KW-1185">Reference proteome</keyword>
<keyword evidence="11 14" id="KW-0472">Membrane</keyword>
<dbReference type="EC" id="2.7.13.3" evidence="3"/>
<keyword evidence="8 14" id="KW-0812">Transmembrane</keyword>
<dbReference type="SMART" id="SM00304">
    <property type="entry name" value="HAMP"/>
    <property type="match status" value="1"/>
</dbReference>
<dbReference type="InterPro" id="IPR036890">
    <property type="entry name" value="HATPase_C_sf"/>
</dbReference>
<dbReference type="Gene3D" id="3.30.565.10">
    <property type="entry name" value="Histidine kinase-like ATPase, C-terminal domain"/>
    <property type="match status" value="1"/>
</dbReference>
<organism evidence="19 20">
    <name type="scientific">Candidatus Nitrotoga arctica</name>
    <dbReference type="NCBI Taxonomy" id="453162"/>
    <lineage>
        <taxon>Bacteria</taxon>
        <taxon>Pseudomonadati</taxon>
        <taxon>Pseudomonadota</taxon>
        <taxon>Betaproteobacteria</taxon>
        <taxon>Nitrosomonadales</taxon>
        <taxon>Gallionellaceae</taxon>
        <taxon>Candidatus Nitrotoga</taxon>
    </lineage>
</organism>
<evidence type="ECO:0000313" key="19">
    <source>
        <dbReference type="EMBL" id="CAG9931903.1"/>
    </source>
</evidence>
<dbReference type="InterPro" id="IPR011006">
    <property type="entry name" value="CheY-like_superfamily"/>
</dbReference>
<dbReference type="Gene3D" id="3.40.50.2300">
    <property type="match status" value="2"/>
</dbReference>
<dbReference type="InterPro" id="IPR036097">
    <property type="entry name" value="HisK_dim/P_sf"/>
</dbReference>
<reference evidence="19 20" key="1">
    <citation type="submission" date="2021-10" db="EMBL/GenBank/DDBJ databases">
        <authorList>
            <person name="Koch H."/>
        </authorList>
    </citation>
    <scope>NUCLEOTIDE SEQUENCE [LARGE SCALE GENOMIC DNA]</scope>
    <source>
        <strain evidence="19">6680</strain>
    </source>
</reference>
<dbReference type="InterPro" id="IPR003660">
    <property type="entry name" value="HAMP_dom"/>
</dbReference>
<name>A0ABN8AGP7_9PROT</name>
<dbReference type="SUPFAM" id="SSF55785">
    <property type="entry name" value="PYP-like sensor domain (PAS domain)"/>
    <property type="match status" value="1"/>
</dbReference>
<evidence type="ECO:0000256" key="11">
    <source>
        <dbReference type="ARBA" id="ARBA00023136"/>
    </source>
</evidence>
<feature type="transmembrane region" description="Helical" evidence="14">
    <location>
        <begin position="191"/>
        <end position="211"/>
    </location>
</feature>
<dbReference type="Pfam" id="PF02518">
    <property type="entry name" value="HATPase_c"/>
    <property type="match status" value="1"/>
</dbReference>
<sequence>MIKNLTIKSRLIVTFFFIAVTLLGIESVSLFGMSKARDSLKTVYEDRIIALDQLTDIESLILQNRIAITASLVASTPDEIGINVAKLEKNEMEIDEIWEAYMATYLTPEEKILAAKFADDYKKFVTQSLNPAANALRANDLKKTSRIIVENMRPLYQPVGQGIKTLGKLQLSVTKQEYEEVQRRYDIIRNIIIATAIIGLGLAIWIGFMLVRAISRPLEDVVRIARGVAAGNLTQQIEVRSTNEIGQLMKALKEIHDNLVKVIGQIRDSEARTRAVLDNVDEGIIAINEGGMIEIFNPAAEQIFGYKGNEIIGKNASLLTREPSRDQHNGSLEWHQQLNKPTAPGVSREMVGVRKNGTNFPLEFKTREIRFNMGQLHIVVTRDLTASKHAEAEQKKHEQVQQRNVELEAASRMKSEFFSTMSHELRTPLNAIIGFSEVLKDGLMGDLTDEQRGYIGDILESGQHQLSLINDILDLSKVEAGKMILHLEPIDLPLLFSNSLSMVREKAAAQHIHLNLDIADGLGDIQADVRKVKQIVYNLLSNAVKFTPEGGDVALRARRVSRAQVGQLTGRWAGLSFPWSNNKITDFIEISVTDSGIGIANEDFERLFKPFSQIDSSLARKFEGTGLGLAIVKSLVELHGGTVTVESAEGQGTCFTLWLPLWTTEEAAAALTEEPADPVLPSPLRALRHSGEQVALVVEDDDRAAELIRIQLELLGIKAVRAISAEAAFNLAMQQPLALITLDILLPNMIGWEFLTRIKQIPALAHIPVVIISIMADRSMGLSLGASAVLQKPISRADLHDTLTDLGLHTSVQPKQPLTVLVVDDDPKAVEIIAIHLRDTGYTIVKAYGGREAIEAAYRLLPDLIVLDLVMPEVNGFDVVLALKNNPDTARIPILIVTSKQLTAEDRAALDPQVMKIMNKTVLSQGHFLNEVRWALMTRRKED</sequence>
<keyword evidence="6 13" id="KW-0597">Phosphoprotein</keyword>
<evidence type="ECO:0000256" key="2">
    <source>
        <dbReference type="ARBA" id="ARBA00004236"/>
    </source>
</evidence>
<dbReference type="NCBIfam" id="TIGR00229">
    <property type="entry name" value="sensory_box"/>
    <property type="match status" value="1"/>
</dbReference>
<keyword evidence="7 19" id="KW-0808">Transferase</keyword>
<dbReference type="CDD" id="cd16922">
    <property type="entry name" value="HATPase_EvgS-ArcB-TorS-like"/>
    <property type="match status" value="1"/>
</dbReference>
<protein>
    <recommendedName>
        <fullName evidence="3">histidine kinase</fullName>
        <ecNumber evidence="3">2.7.13.3</ecNumber>
    </recommendedName>
</protein>
<dbReference type="InterPro" id="IPR001789">
    <property type="entry name" value="Sig_transdc_resp-reg_receiver"/>
</dbReference>
<dbReference type="InterPro" id="IPR000014">
    <property type="entry name" value="PAS"/>
</dbReference>
<dbReference type="Gene3D" id="3.30.450.20">
    <property type="entry name" value="PAS domain"/>
    <property type="match status" value="1"/>
</dbReference>
<dbReference type="InterPro" id="IPR003122">
    <property type="entry name" value="Tar_rcpt_lig-bd"/>
</dbReference>
<evidence type="ECO:0000259" key="18">
    <source>
        <dbReference type="PROSITE" id="PS50885"/>
    </source>
</evidence>
<dbReference type="InterPro" id="IPR004358">
    <property type="entry name" value="Sig_transdc_His_kin-like_C"/>
</dbReference>
<evidence type="ECO:0000256" key="6">
    <source>
        <dbReference type="ARBA" id="ARBA00022553"/>
    </source>
</evidence>
<evidence type="ECO:0000259" key="16">
    <source>
        <dbReference type="PROSITE" id="PS50110"/>
    </source>
</evidence>
<gene>
    <name evidence="19" type="ORF">NTG6680_0650</name>
</gene>
<feature type="domain" description="HAMP" evidence="18">
    <location>
        <begin position="212"/>
        <end position="264"/>
    </location>
</feature>
<dbReference type="Gene3D" id="1.10.287.130">
    <property type="match status" value="1"/>
</dbReference>
<dbReference type="CDD" id="cd06225">
    <property type="entry name" value="HAMP"/>
    <property type="match status" value="1"/>
</dbReference>
<dbReference type="GO" id="GO:0004673">
    <property type="term" value="F:protein histidine kinase activity"/>
    <property type="evidence" value="ECO:0007669"/>
    <property type="project" value="UniProtKB-EC"/>
</dbReference>
<evidence type="ECO:0000256" key="5">
    <source>
        <dbReference type="ARBA" id="ARBA00022481"/>
    </source>
</evidence>
<dbReference type="SMART" id="SM00387">
    <property type="entry name" value="HATPase_c"/>
    <property type="match status" value="1"/>
</dbReference>
<keyword evidence="5" id="KW-0488">Methylation</keyword>
<dbReference type="PANTHER" id="PTHR43047:SF63">
    <property type="entry name" value="HISTIDINE KINASE"/>
    <property type="match status" value="1"/>
</dbReference>
<dbReference type="Pfam" id="PF00672">
    <property type="entry name" value="HAMP"/>
    <property type="match status" value="1"/>
</dbReference>
<dbReference type="PRINTS" id="PR00344">
    <property type="entry name" value="BCTRLSENSOR"/>
</dbReference>
<dbReference type="EMBL" id="OU912926">
    <property type="protein sequence ID" value="CAG9931903.1"/>
    <property type="molecule type" value="Genomic_DNA"/>
</dbReference>
<evidence type="ECO:0000313" key="20">
    <source>
        <dbReference type="Proteomes" id="UP000839052"/>
    </source>
</evidence>
<feature type="modified residue" description="4-aspartylphosphate" evidence="13">
    <location>
        <position position="868"/>
    </location>
</feature>
<dbReference type="Pfam" id="PF13426">
    <property type="entry name" value="PAS_9"/>
    <property type="match status" value="1"/>
</dbReference>
<evidence type="ECO:0000256" key="7">
    <source>
        <dbReference type="ARBA" id="ARBA00022679"/>
    </source>
</evidence>
<dbReference type="SUPFAM" id="SSF158472">
    <property type="entry name" value="HAMP domain-like"/>
    <property type="match status" value="1"/>
</dbReference>
<feature type="transmembrane region" description="Helical" evidence="14">
    <location>
        <begin position="12"/>
        <end position="31"/>
    </location>
</feature>
<dbReference type="Pfam" id="PF00512">
    <property type="entry name" value="HisKA"/>
    <property type="match status" value="1"/>
</dbReference>
<dbReference type="SUPFAM" id="SSF55874">
    <property type="entry name" value="ATPase domain of HSP90 chaperone/DNA topoisomerase II/histidine kinase"/>
    <property type="match status" value="1"/>
</dbReference>
<feature type="domain" description="Response regulatory" evidence="16">
    <location>
        <begin position="694"/>
        <end position="807"/>
    </location>
</feature>
<evidence type="ECO:0000259" key="17">
    <source>
        <dbReference type="PROSITE" id="PS50112"/>
    </source>
</evidence>
<evidence type="ECO:0000256" key="12">
    <source>
        <dbReference type="ARBA" id="ARBA00023224"/>
    </source>
</evidence>
<comment type="catalytic activity">
    <reaction evidence="1">
        <text>ATP + protein L-histidine = ADP + protein N-phospho-L-histidine.</text>
        <dbReference type="EC" id="2.7.13.3"/>
    </reaction>
</comment>
<evidence type="ECO:0000256" key="4">
    <source>
        <dbReference type="ARBA" id="ARBA00022475"/>
    </source>
</evidence>
<feature type="modified residue" description="4-aspartylphosphate" evidence="13">
    <location>
        <position position="743"/>
    </location>
</feature>
<dbReference type="InterPro" id="IPR003661">
    <property type="entry name" value="HisK_dim/P_dom"/>
</dbReference>